<protein>
    <recommendedName>
        <fullName evidence="5">HTH tetR-type domain-containing protein</fullName>
    </recommendedName>
</protein>
<gene>
    <name evidence="6" type="ORF">DMA12_27300</name>
</gene>
<name>A0A428WBF5_AMYBA</name>
<feature type="DNA-binding region" description="H-T-H motif" evidence="4">
    <location>
        <begin position="80"/>
        <end position="99"/>
    </location>
</feature>
<dbReference type="InterPro" id="IPR001647">
    <property type="entry name" value="HTH_TetR"/>
</dbReference>
<dbReference type="PRINTS" id="PR00455">
    <property type="entry name" value="HTHTETR"/>
</dbReference>
<evidence type="ECO:0000256" key="1">
    <source>
        <dbReference type="ARBA" id="ARBA00023015"/>
    </source>
</evidence>
<organism evidence="6 7">
    <name type="scientific">Amycolatopsis balhimycina DSM 5908</name>
    <dbReference type="NCBI Taxonomy" id="1081091"/>
    <lineage>
        <taxon>Bacteria</taxon>
        <taxon>Bacillati</taxon>
        <taxon>Actinomycetota</taxon>
        <taxon>Actinomycetes</taxon>
        <taxon>Pseudonocardiales</taxon>
        <taxon>Pseudonocardiaceae</taxon>
        <taxon>Amycolatopsis</taxon>
    </lineage>
</organism>
<dbReference type="InterPro" id="IPR009057">
    <property type="entry name" value="Homeodomain-like_sf"/>
</dbReference>
<keyword evidence="2 4" id="KW-0238">DNA-binding</keyword>
<reference evidence="6 7" key="1">
    <citation type="submission" date="2018-05" db="EMBL/GenBank/DDBJ databases">
        <title>Evolution of GPA BGCs.</title>
        <authorList>
            <person name="Waglechner N."/>
            <person name="Wright G.D."/>
        </authorList>
    </citation>
    <scope>NUCLEOTIDE SEQUENCE [LARGE SCALE GENOMIC DNA]</scope>
    <source>
        <strain evidence="6 7">DSM 5908</strain>
    </source>
</reference>
<dbReference type="PROSITE" id="PS50977">
    <property type="entry name" value="HTH_TETR_2"/>
    <property type="match status" value="1"/>
</dbReference>
<sequence>MKCAWMSTQPLILSMTRSPHIKLHSSATSSMVALECNNVNMRQAEGEKQDGRTRNAQVNRERVYAAAIKVFASRGYDAATMDEIAAEAGVVRRTAFNHFPAKSDIATEWAVRVGESVFALVRDVDHIASAADRVRAYFHELALRAERDWDETRQMTTGLLRGHGAPAHRSQLSAELRDWLLASQRERPDNGPAPSVDPALTVDVLYDVFQGAVVRRLSQEAPPHGALTAEVDAAIALVLAGFASGAGHP</sequence>
<dbReference type="SUPFAM" id="SSF46689">
    <property type="entry name" value="Homeodomain-like"/>
    <property type="match status" value="1"/>
</dbReference>
<keyword evidence="3" id="KW-0804">Transcription</keyword>
<evidence type="ECO:0000256" key="3">
    <source>
        <dbReference type="ARBA" id="ARBA00023163"/>
    </source>
</evidence>
<accession>A0A428WBF5</accession>
<feature type="domain" description="HTH tetR-type" evidence="5">
    <location>
        <begin position="57"/>
        <end position="117"/>
    </location>
</feature>
<evidence type="ECO:0000256" key="4">
    <source>
        <dbReference type="PROSITE-ProRule" id="PRU00335"/>
    </source>
</evidence>
<dbReference type="Gene3D" id="1.10.357.10">
    <property type="entry name" value="Tetracycline Repressor, domain 2"/>
    <property type="match status" value="1"/>
</dbReference>
<evidence type="ECO:0000259" key="5">
    <source>
        <dbReference type="PROSITE" id="PS50977"/>
    </source>
</evidence>
<dbReference type="PANTHER" id="PTHR30055">
    <property type="entry name" value="HTH-TYPE TRANSCRIPTIONAL REGULATOR RUTR"/>
    <property type="match status" value="1"/>
</dbReference>
<keyword evidence="7" id="KW-1185">Reference proteome</keyword>
<evidence type="ECO:0000313" key="6">
    <source>
        <dbReference type="EMBL" id="RSM40383.1"/>
    </source>
</evidence>
<dbReference type="GO" id="GO:0000976">
    <property type="term" value="F:transcription cis-regulatory region binding"/>
    <property type="evidence" value="ECO:0007669"/>
    <property type="project" value="TreeGrafter"/>
</dbReference>
<dbReference type="Pfam" id="PF00440">
    <property type="entry name" value="TetR_N"/>
    <property type="match status" value="1"/>
</dbReference>
<keyword evidence="1" id="KW-0805">Transcription regulation</keyword>
<evidence type="ECO:0000256" key="2">
    <source>
        <dbReference type="ARBA" id="ARBA00023125"/>
    </source>
</evidence>
<dbReference type="AlphaFoldDB" id="A0A428WBF5"/>
<dbReference type="Proteomes" id="UP000286716">
    <property type="component" value="Unassembled WGS sequence"/>
</dbReference>
<comment type="caution">
    <text evidence="6">The sequence shown here is derived from an EMBL/GenBank/DDBJ whole genome shotgun (WGS) entry which is preliminary data.</text>
</comment>
<dbReference type="InterPro" id="IPR050109">
    <property type="entry name" value="HTH-type_TetR-like_transc_reg"/>
</dbReference>
<dbReference type="GO" id="GO:0003700">
    <property type="term" value="F:DNA-binding transcription factor activity"/>
    <property type="evidence" value="ECO:0007669"/>
    <property type="project" value="TreeGrafter"/>
</dbReference>
<dbReference type="PANTHER" id="PTHR30055:SF234">
    <property type="entry name" value="HTH-TYPE TRANSCRIPTIONAL REGULATOR BETI"/>
    <property type="match status" value="1"/>
</dbReference>
<proteinExistence type="predicted"/>
<evidence type="ECO:0000313" key="7">
    <source>
        <dbReference type="Proteomes" id="UP000286716"/>
    </source>
</evidence>
<dbReference type="EMBL" id="QHHU01000040">
    <property type="protein sequence ID" value="RSM40383.1"/>
    <property type="molecule type" value="Genomic_DNA"/>
</dbReference>